<evidence type="ECO:0000256" key="2">
    <source>
        <dbReference type="SAM" id="SignalP"/>
    </source>
</evidence>
<evidence type="ECO:0000313" key="4">
    <source>
        <dbReference type="EMBL" id="KAK1159224.1"/>
    </source>
</evidence>
<gene>
    <name evidence="4" type="primary">Gm2a</name>
    <name evidence="4" type="ORF">AOXY_G21847</name>
</gene>
<reference evidence="4" key="1">
    <citation type="submission" date="2022-02" db="EMBL/GenBank/DDBJ databases">
        <title>Atlantic sturgeon de novo genome assembly.</title>
        <authorList>
            <person name="Stock M."/>
            <person name="Klopp C."/>
            <person name="Guiguen Y."/>
            <person name="Cabau C."/>
            <person name="Parinello H."/>
            <person name="Santidrian Yebra-Pimentel E."/>
            <person name="Kuhl H."/>
            <person name="Dirks R.P."/>
            <person name="Guessner J."/>
            <person name="Wuertz S."/>
            <person name="Du K."/>
            <person name="Schartl M."/>
        </authorList>
    </citation>
    <scope>NUCLEOTIDE SEQUENCE</scope>
    <source>
        <strain evidence="4">STURGEONOMICS-FGT-2020</strain>
        <tissue evidence="4">Whole blood</tissue>
    </source>
</reference>
<dbReference type="Proteomes" id="UP001230051">
    <property type="component" value="Unassembled WGS sequence"/>
</dbReference>
<name>A0AAD8CWC0_ACIOX</name>
<dbReference type="Gene3D" id="2.70.220.10">
    <property type="entry name" value="Ganglioside GM2 activator"/>
    <property type="match status" value="1"/>
</dbReference>
<feature type="domain" description="MD-2-related lipid-recognition" evidence="3">
    <location>
        <begin position="41"/>
        <end position="193"/>
    </location>
</feature>
<dbReference type="GO" id="GO:0009898">
    <property type="term" value="C:cytoplasmic side of plasma membrane"/>
    <property type="evidence" value="ECO:0007669"/>
    <property type="project" value="TreeGrafter"/>
</dbReference>
<feature type="chain" id="PRO_5042129166" evidence="2">
    <location>
        <begin position="25"/>
        <end position="198"/>
    </location>
</feature>
<proteinExistence type="predicted"/>
<protein>
    <submittedName>
        <fullName evidence="4">Ganglioside GM2 activator-like</fullName>
    </submittedName>
</protein>
<dbReference type="InterPro" id="IPR003172">
    <property type="entry name" value="ML_dom"/>
</dbReference>
<dbReference type="PANTHER" id="PTHR17357">
    <property type="entry name" value="GM2 GANGLIOSIDE ACTIVATOR PROTEIN"/>
    <property type="match status" value="1"/>
</dbReference>
<dbReference type="PANTHER" id="PTHR17357:SF0">
    <property type="entry name" value="GANGLIOSIDE GM2 ACTIVATOR"/>
    <property type="match status" value="1"/>
</dbReference>
<organism evidence="4 5">
    <name type="scientific">Acipenser oxyrinchus oxyrinchus</name>
    <dbReference type="NCBI Taxonomy" id="40147"/>
    <lineage>
        <taxon>Eukaryota</taxon>
        <taxon>Metazoa</taxon>
        <taxon>Chordata</taxon>
        <taxon>Craniata</taxon>
        <taxon>Vertebrata</taxon>
        <taxon>Euteleostomi</taxon>
        <taxon>Actinopterygii</taxon>
        <taxon>Chondrostei</taxon>
        <taxon>Acipenseriformes</taxon>
        <taxon>Acipenseridae</taxon>
        <taxon>Acipenser</taxon>
    </lineage>
</organism>
<comment type="caution">
    <text evidence="4">The sequence shown here is derived from an EMBL/GenBank/DDBJ whole genome shotgun (WGS) entry which is preliminary data.</text>
</comment>
<dbReference type="AlphaFoldDB" id="A0AAD8CWC0"/>
<keyword evidence="1 2" id="KW-0732">Signal</keyword>
<dbReference type="SMART" id="SM00737">
    <property type="entry name" value="ML"/>
    <property type="match status" value="1"/>
</dbReference>
<accession>A0AAD8CWC0</accession>
<dbReference type="SUPFAM" id="SSF63707">
    <property type="entry name" value="Ganglioside M2 (gm2) activator"/>
    <property type="match status" value="1"/>
</dbReference>
<evidence type="ECO:0000313" key="5">
    <source>
        <dbReference type="Proteomes" id="UP001230051"/>
    </source>
</evidence>
<dbReference type="InterPro" id="IPR036846">
    <property type="entry name" value="GM2-AP_sf"/>
</dbReference>
<feature type="signal peptide" evidence="2">
    <location>
        <begin position="1"/>
        <end position="24"/>
    </location>
</feature>
<evidence type="ECO:0000256" key="1">
    <source>
        <dbReference type="ARBA" id="ARBA00022729"/>
    </source>
</evidence>
<dbReference type="InterPro" id="IPR028996">
    <property type="entry name" value="GM2-AP"/>
</dbReference>
<dbReference type="Pfam" id="PF02221">
    <property type="entry name" value="E1_DerP2_DerF2"/>
    <property type="match status" value="1"/>
</dbReference>
<evidence type="ECO:0000259" key="3">
    <source>
        <dbReference type="SMART" id="SM00737"/>
    </source>
</evidence>
<dbReference type="GO" id="GO:0006689">
    <property type="term" value="P:ganglioside catabolic process"/>
    <property type="evidence" value="ECO:0007669"/>
    <property type="project" value="InterPro"/>
</dbReference>
<dbReference type="GO" id="GO:0008047">
    <property type="term" value="F:enzyme activator activity"/>
    <property type="evidence" value="ECO:0007669"/>
    <property type="project" value="InterPro"/>
</dbReference>
<sequence>MKNKNILFAATLCVLSFCSPRGNCDFQKGPLKSTKVLGFSWENCGSAKDPAVMKALSLSPDPISIPGDLKANAAGSTSVAFTSPLSVNVTLEKEVAGFWVKVPCVEELGSCHYSDACQILDILTPPGQDCPEPLHTYGIPCHCPFKAGDYSLPDSDFYLPNADLPYWLTNGNYKVVGVLGSAGQELGCLKLTFSLHSA</sequence>
<dbReference type="EMBL" id="JAGXEW010000022">
    <property type="protein sequence ID" value="KAK1159224.1"/>
    <property type="molecule type" value="Genomic_DNA"/>
</dbReference>
<keyword evidence="5" id="KW-1185">Reference proteome</keyword>
<dbReference type="GO" id="GO:0005319">
    <property type="term" value="F:lipid transporter activity"/>
    <property type="evidence" value="ECO:0007669"/>
    <property type="project" value="TreeGrafter"/>
</dbReference>